<feature type="domain" description="Peptidase S8/S53" evidence="7">
    <location>
        <begin position="192"/>
        <end position="461"/>
    </location>
</feature>
<keyword evidence="3 5" id="KW-0378">Hydrolase</keyword>
<dbReference type="CDD" id="cd07493">
    <property type="entry name" value="Peptidases_S8_9"/>
    <property type="match status" value="1"/>
</dbReference>
<reference evidence="8 9" key="1">
    <citation type="journal article" date="2014" name="Genome Announc.">
        <title>Draft Genome Sequence of Bacteroides reticulotermitis Strain JCM 10512T, Isolated from the Gut of a Termite.</title>
        <authorList>
            <person name="Yuki M."/>
            <person name="Oshima K."/>
            <person name="Suda W."/>
            <person name="Sakamoto M."/>
            <person name="Iida T."/>
            <person name="Hattori M."/>
            <person name="Ohkuma M."/>
        </authorList>
    </citation>
    <scope>NUCLEOTIDE SEQUENCE [LARGE SCALE GENOMIC DNA]</scope>
    <source>
        <strain evidence="8 9">JCM 10512</strain>
    </source>
</reference>
<evidence type="ECO:0000256" key="1">
    <source>
        <dbReference type="ARBA" id="ARBA00011073"/>
    </source>
</evidence>
<evidence type="ECO:0000313" key="9">
    <source>
        <dbReference type="Proteomes" id="UP000019131"/>
    </source>
</evidence>
<feature type="active site" description="Charge relay system" evidence="5">
    <location>
        <position position="415"/>
    </location>
</feature>
<dbReference type="Pfam" id="PF00082">
    <property type="entry name" value="Peptidase_S8"/>
    <property type="match status" value="1"/>
</dbReference>
<evidence type="ECO:0000256" key="6">
    <source>
        <dbReference type="RuleBase" id="RU003355"/>
    </source>
</evidence>
<dbReference type="PANTHER" id="PTHR43806:SF67">
    <property type="entry name" value="EGF-LIKE DOMAIN-CONTAINING PROTEIN"/>
    <property type="match status" value="1"/>
</dbReference>
<dbReference type="PROSITE" id="PS00136">
    <property type="entry name" value="SUBTILASE_ASP"/>
    <property type="match status" value="1"/>
</dbReference>
<comment type="caution">
    <text evidence="8">The sequence shown here is derived from an EMBL/GenBank/DDBJ whole genome shotgun (WGS) entry which is preliminary data.</text>
</comment>
<dbReference type="PROSITE" id="PS00138">
    <property type="entry name" value="SUBTILASE_SER"/>
    <property type="match status" value="1"/>
</dbReference>
<feature type="active site" description="Charge relay system" evidence="5">
    <location>
        <position position="237"/>
    </location>
</feature>
<protein>
    <submittedName>
        <fullName evidence="8">Subtilisin-like serine proteases</fullName>
    </submittedName>
</protein>
<dbReference type="InterPro" id="IPR017317">
    <property type="entry name" value="Pept_S8_subtilisin_bacteroid-2"/>
</dbReference>
<dbReference type="PROSITE" id="PS51892">
    <property type="entry name" value="SUBTILASE"/>
    <property type="match status" value="1"/>
</dbReference>
<keyword evidence="9" id="KW-1185">Reference proteome</keyword>
<accession>W4UNJ7</accession>
<dbReference type="GO" id="GO:0006508">
    <property type="term" value="P:proteolysis"/>
    <property type="evidence" value="ECO:0007669"/>
    <property type="project" value="UniProtKB-KW"/>
</dbReference>
<dbReference type="PRINTS" id="PR00723">
    <property type="entry name" value="SUBTILISIN"/>
</dbReference>
<dbReference type="PIRSF" id="PIRSF037903">
    <property type="entry name" value="Subtilisin_rel_GFO_2223"/>
    <property type="match status" value="1"/>
</dbReference>
<keyword evidence="4 5" id="KW-0720">Serine protease</keyword>
<evidence type="ECO:0000256" key="3">
    <source>
        <dbReference type="ARBA" id="ARBA00022801"/>
    </source>
</evidence>
<dbReference type="GO" id="GO:0004252">
    <property type="term" value="F:serine-type endopeptidase activity"/>
    <property type="evidence" value="ECO:0007669"/>
    <property type="project" value="UniProtKB-UniRule"/>
</dbReference>
<comment type="similarity">
    <text evidence="1 5 6">Belongs to the peptidase S8 family.</text>
</comment>
<evidence type="ECO:0000256" key="5">
    <source>
        <dbReference type="PROSITE-ProRule" id="PRU01240"/>
    </source>
</evidence>
<gene>
    <name evidence="8" type="ORF">JCM10512_395</name>
</gene>
<evidence type="ECO:0000256" key="2">
    <source>
        <dbReference type="ARBA" id="ARBA00022670"/>
    </source>
</evidence>
<dbReference type="Gene3D" id="3.40.50.200">
    <property type="entry name" value="Peptidase S8/S53 domain"/>
    <property type="match status" value="1"/>
</dbReference>
<dbReference type="PANTHER" id="PTHR43806">
    <property type="entry name" value="PEPTIDASE S8"/>
    <property type="match status" value="1"/>
</dbReference>
<dbReference type="InterPro" id="IPR000209">
    <property type="entry name" value="Peptidase_S8/S53_dom"/>
</dbReference>
<dbReference type="InterPro" id="IPR036852">
    <property type="entry name" value="Peptidase_S8/S53_dom_sf"/>
</dbReference>
<keyword evidence="2 5" id="KW-0645">Protease</keyword>
<name>W4UNJ7_9BACE</name>
<evidence type="ECO:0000256" key="4">
    <source>
        <dbReference type="ARBA" id="ARBA00022825"/>
    </source>
</evidence>
<dbReference type="InterPro" id="IPR015500">
    <property type="entry name" value="Peptidase_S8_subtilisin-rel"/>
</dbReference>
<dbReference type="EMBL" id="BAIV01000002">
    <property type="protein sequence ID" value="GAE82208.1"/>
    <property type="molecule type" value="Genomic_DNA"/>
</dbReference>
<dbReference type="STRING" id="1445607.JCM10512_395"/>
<organism evidence="8 9">
    <name type="scientific">Bacteroides reticulotermitis JCM 10512</name>
    <dbReference type="NCBI Taxonomy" id="1445607"/>
    <lineage>
        <taxon>Bacteria</taxon>
        <taxon>Pseudomonadati</taxon>
        <taxon>Bacteroidota</taxon>
        <taxon>Bacteroidia</taxon>
        <taxon>Bacteroidales</taxon>
        <taxon>Bacteroidaceae</taxon>
        <taxon>Bacteroides</taxon>
    </lineage>
</organism>
<dbReference type="InterPro" id="IPR023827">
    <property type="entry name" value="Peptidase_S8_Asp-AS"/>
</dbReference>
<dbReference type="InterPro" id="IPR050131">
    <property type="entry name" value="Peptidase_S8_subtilisin-like"/>
</dbReference>
<dbReference type="SUPFAM" id="SSF52743">
    <property type="entry name" value="Subtilisin-like"/>
    <property type="match status" value="1"/>
</dbReference>
<dbReference type="InterPro" id="IPR023828">
    <property type="entry name" value="Peptidase_S8_Ser-AS"/>
</dbReference>
<dbReference type="AlphaFoldDB" id="W4UNJ7"/>
<evidence type="ECO:0000313" key="8">
    <source>
        <dbReference type="EMBL" id="GAE82208.1"/>
    </source>
</evidence>
<sequence length="481" mass="53160">MAKAIGLERRSCKQQREINKNKYMKRFFLAAFALTATIGVSAQFTTTDTLKYRISLTDKAATTYSLSQPGRFLSEKAIARRQRQNLSVDSTDLPVCAKYIDAIRKKGVHIVVTGKWDNFVTVSCNDSTLIHKIAKLPFVRFTEKVWHGNMKMTSKRDTLINKPQKSDSLYGPAFAQIEMSRANRLHEAGFKGQGMTIAVIDAGFHNADRIAAMQNIRVLGARDFVYPGSDIYAESSHGMSVLSCIAMNEPNIMVGTAPEASFWLLRSEDDYSEHLVEQDYWSAAIEFADSVGVDVVNTSLGYYTFDDPSKNYRYRDLDGHFALMSRQASKVADKGMILVCSAGNSGRGSWKKTTPPGDAENVLTVGAIDKKGVLAPFSSIGNTADGRVKPDVVAVGQDSDVMGTDGNLRRANGTSFSAPIMCGMVTCLWQARPNLTAKQIIELVRSSGDRVDFPDNIYGYGVPDLWKAYQNSSQMFSKRQE</sequence>
<dbReference type="Proteomes" id="UP000019131">
    <property type="component" value="Unassembled WGS sequence"/>
</dbReference>
<feature type="active site" description="Charge relay system" evidence="5">
    <location>
        <position position="201"/>
    </location>
</feature>
<evidence type="ECO:0000259" key="7">
    <source>
        <dbReference type="Pfam" id="PF00082"/>
    </source>
</evidence>
<proteinExistence type="inferred from homology"/>